<keyword evidence="4" id="KW-1003">Cell membrane</keyword>
<keyword evidence="11" id="KW-0282">Flagellum</keyword>
<keyword evidence="11" id="KW-0969">Cilium</keyword>
<dbReference type="PANTHER" id="PTHR35091">
    <property type="entry name" value="FLAGELLAR PROTEIN FLIL"/>
    <property type="match status" value="1"/>
</dbReference>
<evidence type="ECO:0000256" key="2">
    <source>
        <dbReference type="ARBA" id="ARBA00004162"/>
    </source>
</evidence>
<evidence type="ECO:0000256" key="9">
    <source>
        <dbReference type="ARBA" id="ARBA00023136"/>
    </source>
</evidence>
<name>A0A842HJP0_9BURK</name>
<dbReference type="RefSeq" id="WP_185778336.1">
    <property type="nucleotide sequence ID" value="NZ_JACJUU010000001.1"/>
</dbReference>
<keyword evidence="12" id="KW-1185">Reference proteome</keyword>
<keyword evidence="5 10" id="KW-0145">Chemotaxis</keyword>
<dbReference type="PANTHER" id="PTHR35091:SF2">
    <property type="entry name" value="FLAGELLAR PROTEIN FLIL"/>
    <property type="match status" value="1"/>
</dbReference>
<protein>
    <recommendedName>
        <fullName evidence="10">Flagellar protein FliL</fullName>
    </recommendedName>
</protein>
<evidence type="ECO:0000256" key="4">
    <source>
        <dbReference type="ARBA" id="ARBA00022475"/>
    </source>
</evidence>
<dbReference type="GO" id="GO:0005886">
    <property type="term" value="C:plasma membrane"/>
    <property type="evidence" value="ECO:0007669"/>
    <property type="project" value="UniProtKB-SubCell"/>
</dbReference>
<evidence type="ECO:0000256" key="5">
    <source>
        <dbReference type="ARBA" id="ARBA00022500"/>
    </source>
</evidence>
<comment type="similarity">
    <text evidence="3 10">Belongs to the FliL family.</text>
</comment>
<keyword evidence="8 10" id="KW-1133">Transmembrane helix</keyword>
<keyword evidence="6 10" id="KW-0812">Transmembrane</keyword>
<sequence>MKLLKLALLVIAIMAVTLGATFYFLKTSGMLGAPADSAEVVEAKPPAKPIFLPLDPFTVTLRDNHTSRILYVEITLRVDDEASREHLREYMPEVRNRVISELTKNTPSYVQGNEGRNQLAADIVASLTQPYFPNPNQPKISNVLFTAFVIQ</sequence>
<evidence type="ECO:0000256" key="10">
    <source>
        <dbReference type="RuleBase" id="RU364125"/>
    </source>
</evidence>
<dbReference type="GO" id="GO:0009425">
    <property type="term" value="C:bacterial-type flagellum basal body"/>
    <property type="evidence" value="ECO:0007669"/>
    <property type="project" value="InterPro"/>
</dbReference>
<gene>
    <name evidence="11" type="primary">fliL</name>
    <name evidence="11" type="ORF">GTU67_01035</name>
</gene>
<evidence type="ECO:0000256" key="3">
    <source>
        <dbReference type="ARBA" id="ARBA00008281"/>
    </source>
</evidence>
<dbReference type="Proteomes" id="UP000545386">
    <property type="component" value="Unassembled WGS sequence"/>
</dbReference>
<keyword evidence="9 10" id="KW-0472">Membrane</keyword>
<proteinExistence type="inferred from homology"/>
<dbReference type="GO" id="GO:0006935">
    <property type="term" value="P:chemotaxis"/>
    <property type="evidence" value="ECO:0007669"/>
    <property type="project" value="UniProtKB-KW"/>
</dbReference>
<accession>A0A842HJP0</accession>
<dbReference type="GO" id="GO:0071978">
    <property type="term" value="P:bacterial-type flagellum-dependent swarming motility"/>
    <property type="evidence" value="ECO:0007669"/>
    <property type="project" value="TreeGrafter"/>
</dbReference>
<comment type="caution">
    <text evidence="11">The sequence shown here is derived from an EMBL/GenBank/DDBJ whole genome shotgun (WGS) entry which is preliminary data.</text>
</comment>
<dbReference type="NCBIfam" id="NF005435">
    <property type="entry name" value="PRK07021.1"/>
    <property type="match status" value="1"/>
</dbReference>
<keyword evidence="7 10" id="KW-0283">Flagellar rotation</keyword>
<evidence type="ECO:0000256" key="8">
    <source>
        <dbReference type="ARBA" id="ARBA00022989"/>
    </source>
</evidence>
<reference evidence="11 12" key="1">
    <citation type="submission" date="2020-08" db="EMBL/GenBank/DDBJ databases">
        <title>Paraeoetvoesia sp. YC-7-48 draft genome sequence.</title>
        <authorList>
            <person name="Yao L."/>
        </authorList>
    </citation>
    <scope>NUCLEOTIDE SEQUENCE [LARGE SCALE GENOMIC DNA]</scope>
    <source>
        <strain evidence="12">YC-7-48</strain>
    </source>
</reference>
<dbReference type="EMBL" id="JACJUU010000001">
    <property type="protein sequence ID" value="MBC2768496.1"/>
    <property type="molecule type" value="Genomic_DNA"/>
</dbReference>
<evidence type="ECO:0000313" key="12">
    <source>
        <dbReference type="Proteomes" id="UP000545386"/>
    </source>
</evidence>
<comment type="subcellular location">
    <subcellularLocation>
        <location evidence="10">Cell inner membrane</location>
    </subcellularLocation>
    <subcellularLocation>
        <location evidence="2">Cell membrane</location>
        <topology evidence="2">Single-pass membrane protein</topology>
    </subcellularLocation>
</comment>
<keyword evidence="11" id="KW-0966">Cell projection</keyword>
<dbReference type="AlphaFoldDB" id="A0A842HJP0"/>
<keyword evidence="10" id="KW-0997">Cell inner membrane</keyword>
<evidence type="ECO:0000256" key="6">
    <source>
        <dbReference type="ARBA" id="ARBA00022692"/>
    </source>
</evidence>
<feature type="transmembrane region" description="Helical" evidence="10">
    <location>
        <begin position="6"/>
        <end position="25"/>
    </location>
</feature>
<organism evidence="11 12">
    <name type="scientific">Pusillimonas minor</name>
    <dbReference type="NCBI Taxonomy" id="2697024"/>
    <lineage>
        <taxon>Bacteria</taxon>
        <taxon>Pseudomonadati</taxon>
        <taxon>Pseudomonadota</taxon>
        <taxon>Betaproteobacteria</taxon>
        <taxon>Burkholderiales</taxon>
        <taxon>Alcaligenaceae</taxon>
        <taxon>Pusillimonas</taxon>
    </lineage>
</organism>
<comment type="function">
    <text evidence="1 10">Controls the rotational direction of flagella during chemotaxis.</text>
</comment>
<evidence type="ECO:0000256" key="1">
    <source>
        <dbReference type="ARBA" id="ARBA00002254"/>
    </source>
</evidence>
<dbReference type="Pfam" id="PF03748">
    <property type="entry name" value="FliL"/>
    <property type="match status" value="1"/>
</dbReference>
<dbReference type="InterPro" id="IPR005503">
    <property type="entry name" value="FliL"/>
</dbReference>
<evidence type="ECO:0000256" key="7">
    <source>
        <dbReference type="ARBA" id="ARBA00022779"/>
    </source>
</evidence>
<evidence type="ECO:0000313" key="11">
    <source>
        <dbReference type="EMBL" id="MBC2768496.1"/>
    </source>
</evidence>